<gene>
    <name evidence="2" type="ORF">Mame_03580</name>
</gene>
<dbReference type="STRING" id="1122214.Mame_03580"/>
<proteinExistence type="predicted"/>
<protein>
    <recommendedName>
        <fullName evidence="1">DUF6456 domain-containing protein</fullName>
    </recommendedName>
</protein>
<dbReference type="eggNOG" id="COG0583">
    <property type="taxonomic scope" value="Bacteria"/>
</dbReference>
<evidence type="ECO:0000259" key="1">
    <source>
        <dbReference type="Pfam" id="PF20057"/>
    </source>
</evidence>
<organism evidence="2 3">
    <name type="scientific">Martelella mediterranea DSM 17316</name>
    <dbReference type="NCBI Taxonomy" id="1122214"/>
    <lineage>
        <taxon>Bacteria</taxon>
        <taxon>Pseudomonadati</taxon>
        <taxon>Pseudomonadota</taxon>
        <taxon>Alphaproteobacteria</taxon>
        <taxon>Hyphomicrobiales</taxon>
        <taxon>Aurantimonadaceae</taxon>
        <taxon>Martelella</taxon>
    </lineage>
</organism>
<accession>A0A1U9Z597</accession>
<dbReference type="KEGG" id="mmed:Mame_03580"/>
<dbReference type="AlphaFoldDB" id="A0A1U9Z597"/>
<dbReference type="OrthoDB" id="7476630at2"/>
<reference evidence="2 3" key="1">
    <citation type="submission" date="2017-03" db="EMBL/GenBank/DDBJ databases">
        <title>Foreign affairs: Plasmid Transfer between Roseobacters and Rhizobia.</title>
        <authorList>
            <person name="Bartling P."/>
            <person name="Bunk B."/>
            <person name="Overmann J."/>
            <person name="Brinkmann H."/>
            <person name="Petersen J."/>
        </authorList>
    </citation>
    <scope>NUCLEOTIDE SEQUENCE [LARGE SCALE GENOMIC DNA]</scope>
    <source>
        <strain evidence="2 3">MACL11</strain>
    </source>
</reference>
<dbReference type="RefSeq" id="WP_018066628.1">
    <property type="nucleotide sequence ID" value="NZ_AQWH01000025.1"/>
</dbReference>
<keyword evidence="3" id="KW-1185">Reference proteome</keyword>
<dbReference type="Pfam" id="PF20057">
    <property type="entry name" value="DUF6456"/>
    <property type="match status" value="1"/>
</dbReference>
<dbReference type="Proteomes" id="UP000191135">
    <property type="component" value="Chromosome"/>
</dbReference>
<sequence length="163" mass="18121">MTAEMGEKTPLDMLARLKARDGSPFLTEEAFAAGERLAEDFNRALMQPRISASLEPRLETRGRFAAPSAMSDTAIDARRRVARALKAVGPELADIALDFCCFMKGLEQIERERQWPVRSAKLMVRTALLALARHYAPPPAKTGIRGWGAEGYRPEILAFFAEE</sequence>
<evidence type="ECO:0000313" key="3">
    <source>
        <dbReference type="Proteomes" id="UP000191135"/>
    </source>
</evidence>
<dbReference type="InterPro" id="IPR045599">
    <property type="entry name" value="DUF6456"/>
</dbReference>
<feature type="domain" description="DUF6456" evidence="1">
    <location>
        <begin position="7"/>
        <end position="136"/>
    </location>
</feature>
<dbReference type="EMBL" id="CP020330">
    <property type="protein sequence ID" value="AQZ52885.1"/>
    <property type="molecule type" value="Genomic_DNA"/>
</dbReference>
<name>A0A1U9Z597_9HYPH</name>
<evidence type="ECO:0000313" key="2">
    <source>
        <dbReference type="EMBL" id="AQZ52885.1"/>
    </source>
</evidence>